<dbReference type="CDD" id="cd12148">
    <property type="entry name" value="fungal_TF_MHR"/>
    <property type="match status" value="1"/>
</dbReference>
<dbReference type="HOGENOM" id="CLU_1133493_0_0_1"/>
<protein>
    <submittedName>
        <fullName evidence="1">Uncharacterized protein</fullName>
    </submittedName>
</protein>
<dbReference type="eggNOG" id="ENOG502R9S2">
    <property type="taxonomic scope" value="Eukaryota"/>
</dbReference>
<evidence type="ECO:0000313" key="2">
    <source>
        <dbReference type="Proteomes" id="UP000020467"/>
    </source>
</evidence>
<keyword evidence="2" id="KW-1185">Reference proteome</keyword>
<reference evidence="1 2" key="1">
    <citation type="submission" date="2014-02" db="EMBL/GenBank/DDBJ databases">
        <title>The genome sequence of Colletotrichum fioriniae PJ7.</title>
        <authorList>
            <person name="Baroncelli R."/>
            <person name="Thon M.R."/>
        </authorList>
    </citation>
    <scope>NUCLEOTIDE SEQUENCE [LARGE SCALE GENOMIC DNA]</scope>
    <source>
        <strain evidence="1 2">PJ7</strain>
    </source>
</reference>
<evidence type="ECO:0000313" key="1">
    <source>
        <dbReference type="EMBL" id="EXF82634.1"/>
    </source>
</evidence>
<dbReference type="KEGG" id="cfj:CFIO01_06110"/>
<dbReference type="EMBL" id="JARH01000308">
    <property type="protein sequence ID" value="EXF82634.1"/>
    <property type="molecule type" value="Genomic_DNA"/>
</dbReference>
<dbReference type="OrthoDB" id="3862662at2759"/>
<proteinExistence type="predicted"/>
<dbReference type="AlphaFoldDB" id="A0A010RWQ0"/>
<gene>
    <name evidence="1" type="ORF">CFIO01_06110</name>
</gene>
<sequence length="245" mass="28083">MRVWWAIFFLDRLDSYSTGNTERAPLVRDARLGAILPSEDDTWSQDLNTSGSFQPLAFSADDVQTYGVFASEIQALYALQNVMQRTRDPSVELETLLDHDSWKLDMLIQKKIRETLTISWRRLEHQLTCKDGEELPLFVKESSIAALEMALTIAHDLMRMEKTVDILKLDRMPLTAVILYKKVGFAAILLGEHYGRDTETLLREVIQMLSERISRRWKIALQIASQLREALPLVQDVDMASATQL</sequence>
<organism evidence="1 2">
    <name type="scientific">Colletotrichum fioriniae PJ7</name>
    <dbReference type="NCBI Taxonomy" id="1445577"/>
    <lineage>
        <taxon>Eukaryota</taxon>
        <taxon>Fungi</taxon>
        <taxon>Dikarya</taxon>
        <taxon>Ascomycota</taxon>
        <taxon>Pezizomycotina</taxon>
        <taxon>Sordariomycetes</taxon>
        <taxon>Hypocreomycetidae</taxon>
        <taxon>Glomerellales</taxon>
        <taxon>Glomerellaceae</taxon>
        <taxon>Colletotrichum</taxon>
        <taxon>Colletotrichum acutatum species complex</taxon>
    </lineage>
</organism>
<comment type="caution">
    <text evidence="1">The sequence shown here is derived from an EMBL/GenBank/DDBJ whole genome shotgun (WGS) entry which is preliminary data.</text>
</comment>
<name>A0A010RWQ0_9PEZI</name>
<accession>A0A010RWQ0</accession>
<dbReference type="Proteomes" id="UP000020467">
    <property type="component" value="Unassembled WGS sequence"/>
</dbReference>